<feature type="domain" description="HTH gntR-type" evidence="4">
    <location>
        <begin position="12"/>
        <end position="79"/>
    </location>
</feature>
<dbReference type="SMART" id="SM00345">
    <property type="entry name" value="HTH_GNTR"/>
    <property type="match status" value="1"/>
</dbReference>
<proteinExistence type="predicted"/>
<comment type="caution">
    <text evidence="5">The sequence shown here is derived from an EMBL/GenBank/DDBJ whole genome shotgun (WGS) entry which is preliminary data.</text>
</comment>
<gene>
    <name evidence="5" type="ORF">GCM10010911_33210</name>
</gene>
<reference evidence="5" key="2">
    <citation type="submission" date="2020-09" db="EMBL/GenBank/DDBJ databases">
        <authorList>
            <person name="Sun Q."/>
            <person name="Zhou Y."/>
        </authorList>
    </citation>
    <scope>NUCLEOTIDE SEQUENCE</scope>
    <source>
        <strain evidence="5">CGMCC 1.15178</strain>
    </source>
</reference>
<evidence type="ECO:0000313" key="5">
    <source>
        <dbReference type="EMBL" id="GGD72708.1"/>
    </source>
</evidence>
<dbReference type="InterPro" id="IPR008920">
    <property type="entry name" value="TF_FadR/GntR_C"/>
</dbReference>
<dbReference type="SUPFAM" id="SSF48008">
    <property type="entry name" value="GntR ligand-binding domain-like"/>
    <property type="match status" value="1"/>
</dbReference>
<evidence type="ECO:0000259" key="4">
    <source>
        <dbReference type="PROSITE" id="PS50949"/>
    </source>
</evidence>
<evidence type="ECO:0000256" key="3">
    <source>
        <dbReference type="ARBA" id="ARBA00023163"/>
    </source>
</evidence>
<dbReference type="InterPro" id="IPR036390">
    <property type="entry name" value="WH_DNA-bd_sf"/>
</dbReference>
<dbReference type="InterPro" id="IPR036388">
    <property type="entry name" value="WH-like_DNA-bd_sf"/>
</dbReference>
<reference evidence="5" key="1">
    <citation type="journal article" date="2014" name="Int. J. Syst. Evol. Microbiol.">
        <title>Complete genome sequence of Corynebacterium casei LMG S-19264T (=DSM 44701T), isolated from a smear-ripened cheese.</title>
        <authorList>
            <consortium name="US DOE Joint Genome Institute (JGI-PGF)"/>
            <person name="Walter F."/>
            <person name="Albersmeier A."/>
            <person name="Kalinowski J."/>
            <person name="Ruckert C."/>
        </authorList>
    </citation>
    <scope>NUCLEOTIDE SEQUENCE</scope>
    <source>
        <strain evidence="5">CGMCC 1.15178</strain>
    </source>
</reference>
<keyword evidence="6" id="KW-1185">Reference proteome</keyword>
<dbReference type="PANTHER" id="PTHR43537">
    <property type="entry name" value="TRANSCRIPTIONAL REGULATOR, GNTR FAMILY"/>
    <property type="match status" value="1"/>
</dbReference>
<dbReference type="Proteomes" id="UP000612456">
    <property type="component" value="Unassembled WGS sequence"/>
</dbReference>
<keyword evidence="2" id="KW-0238">DNA-binding</keyword>
<dbReference type="PANTHER" id="PTHR43537:SF24">
    <property type="entry name" value="GLUCONATE OPERON TRANSCRIPTIONAL REPRESSOR"/>
    <property type="match status" value="1"/>
</dbReference>
<keyword evidence="1" id="KW-0805">Transcription regulation</keyword>
<dbReference type="AlphaFoldDB" id="A0A917DW99"/>
<keyword evidence="3" id="KW-0804">Transcription</keyword>
<dbReference type="GO" id="GO:0003700">
    <property type="term" value="F:DNA-binding transcription factor activity"/>
    <property type="evidence" value="ECO:0007669"/>
    <property type="project" value="InterPro"/>
</dbReference>
<protein>
    <submittedName>
        <fullName evidence="5">GntR family transcriptional regulator</fullName>
    </submittedName>
</protein>
<dbReference type="SUPFAM" id="SSF46785">
    <property type="entry name" value="Winged helix' DNA-binding domain"/>
    <property type="match status" value="1"/>
</dbReference>
<accession>A0A917DW99</accession>
<name>A0A917DW99_9BACL</name>
<dbReference type="SMART" id="SM00895">
    <property type="entry name" value="FCD"/>
    <property type="match status" value="1"/>
</dbReference>
<dbReference type="Pfam" id="PF00392">
    <property type="entry name" value="GntR"/>
    <property type="match status" value="1"/>
</dbReference>
<dbReference type="PROSITE" id="PS50949">
    <property type="entry name" value="HTH_GNTR"/>
    <property type="match status" value="1"/>
</dbReference>
<organism evidence="5 6">
    <name type="scientific">Paenibacillus nasutitermitis</name>
    <dbReference type="NCBI Taxonomy" id="1652958"/>
    <lineage>
        <taxon>Bacteria</taxon>
        <taxon>Bacillati</taxon>
        <taxon>Bacillota</taxon>
        <taxon>Bacilli</taxon>
        <taxon>Bacillales</taxon>
        <taxon>Paenibacillaceae</taxon>
        <taxon>Paenibacillus</taxon>
    </lineage>
</organism>
<dbReference type="Gene3D" id="1.10.10.10">
    <property type="entry name" value="Winged helix-like DNA-binding domain superfamily/Winged helix DNA-binding domain"/>
    <property type="match status" value="1"/>
</dbReference>
<evidence type="ECO:0000313" key="6">
    <source>
        <dbReference type="Proteomes" id="UP000612456"/>
    </source>
</evidence>
<evidence type="ECO:0000256" key="1">
    <source>
        <dbReference type="ARBA" id="ARBA00023015"/>
    </source>
</evidence>
<dbReference type="Pfam" id="PF07729">
    <property type="entry name" value="FCD"/>
    <property type="match status" value="1"/>
</dbReference>
<evidence type="ECO:0000256" key="2">
    <source>
        <dbReference type="ARBA" id="ARBA00023125"/>
    </source>
</evidence>
<dbReference type="Gene3D" id="1.20.120.530">
    <property type="entry name" value="GntR ligand-binding domain-like"/>
    <property type="match status" value="1"/>
</dbReference>
<sequence>MRETRRFIIEKQNISEEISEIIKERILEGELNPGDRIIETKIAKELNVSQTPVREAIRLLAGEDIVTIVPNRGPSVRLLEMEDVFEIYSLRAVYESLAIRLAVKNASEEDVENLSRFYDNMKVRLNDDSVSSLLQDSHFLHQSIIYLSKHKRLIHMYKTISFQILLVNRILGSQSTKQKEIDQHWELIDALIRRDPDHAESVMKSHIKRSYFEFAAISGELGAAFKEKEWF</sequence>
<dbReference type="InterPro" id="IPR000524">
    <property type="entry name" value="Tscrpt_reg_HTH_GntR"/>
</dbReference>
<dbReference type="CDD" id="cd07377">
    <property type="entry name" value="WHTH_GntR"/>
    <property type="match status" value="1"/>
</dbReference>
<dbReference type="RefSeq" id="WP_188993034.1">
    <property type="nucleotide sequence ID" value="NZ_BMHP01000002.1"/>
</dbReference>
<dbReference type="InterPro" id="IPR011711">
    <property type="entry name" value="GntR_C"/>
</dbReference>
<dbReference type="GO" id="GO:0003677">
    <property type="term" value="F:DNA binding"/>
    <property type="evidence" value="ECO:0007669"/>
    <property type="project" value="UniProtKB-KW"/>
</dbReference>
<dbReference type="EMBL" id="BMHP01000002">
    <property type="protein sequence ID" value="GGD72708.1"/>
    <property type="molecule type" value="Genomic_DNA"/>
</dbReference>